<gene>
    <name evidence="1" type="ORF">EFY79_05475</name>
</gene>
<dbReference type="EMBL" id="RJJR01000002">
    <property type="protein sequence ID" value="RNI39096.1"/>
    <property type="molecule type" value="Genomic_DNA"/>
</dbReference>
<dbReference type="OrthoDB" id="964703at2"/>
<name>A0A3M9NMT5_9BACT</name>
<dbReference type="Proteomes" id="UP000267223">
    <property type="component" value="Unassembled WGS sequence"/>
</dbReference>
<evidence type="ECO:0000313" key="1">
    <source>
        <dbReference type="EMBL" id="RNI39096.1"/>
    </source>
</evidence>
<protein>
    <submittedName>
        <fullName evidence="1">Uncharacterized protein</fullName>
    </submittedName>
</protein>
<organism evidence="1 2">
    <name type="scientific">Hanamia caeni</name>
    <dbReference type="NCBI Taxonomy" id="2294116"/>
    <lineage>
        <taxon>Bacteria</taxon>
        <taxon>Pseudomonadati</taxon>
        <taxon>Bacteroidota</taxon>
        <taxon>Chitinophagia</taxon>
        <taxon>Chitinophagales</taxon>
        <taxon>Chitinophagaceae</taxon>
        <taxon>Hanamia</taxon>
    </lineage>
</organism>
<comment type="caution">
    <text evidence="1">The sequence shown here is derived from an EMBL/GenBank/DDBJ whole genome shotgun (WGS) entry which is preliminary data.</text>
</comment>
<keyword evidence="2" id="KW-1185">Reference proteome</keyword>
<accession>A0A3M9NMT5</accession>
<sequence length="76" mass="9073">MENVLEKQMFSYFTQLSEQQKKSVIRMLKVFLNGKVENKDRISIEQYNKELDEAIEQIKSGEVFSHEEVVKMSKTW</sequence>
<dbReference type="AlphaFoldDB" id="A0A3M9NMT5"/>
<proteinExistence type="predicted"/>
<evidence type="ECO:0000313" key="2">
    <source>
        <dbReference type="Proteomes" id="UP000267223"/>
    </source>
</evidence>
<dbReference type="RefSeq" id="WP_123119660.1">
    <property type="nucleotide sequence ID" value="NZ_RJJR01000002.1"/>
</dbReference>
<reference evidence="1 2" key="1">
    <citation type="submission" date="2018-11" db="EMBL/GenBank/DDBJ databases">
        <title>Draft genome sequence of Ferruginibacter sp. BO-59.</title>
        <authorList>
            <person name="Im W.T."/>
        </authorList>
    </citation>
    <scope>NUCLEOTIDE SEQUENCE [LARGE SCALE GENOMIC DNA]</scope>
    <source>
        <strain evidence="1 2">BO-59</strain>
    </source>
</reference>